<reference evidence="1" key="1">
    <citation type="submission" date="2020-04" db="EMBL/GenBank/DDBJ databases">
        <authorList>
            <person name="Chiriac C."/>
            <person name="Salcher M."/>
            <person name="Ghai R."/>
            <person name="Kavagutti S V."/>
        </authorList>
    </citation>
    <scope>NUCLEOTIDE SEQUENCE</scope>
</reference>
<sequence>MNAYKEEDFCTQDEGIKYVFKMFSIIYGSKIANHWGEMNVNTVMNTWKGMIGNYLTYRPTLDFALQNLDPKGFVTNPMAFRDLCSQAGRIPVKPERTLTHQKTQVEIEAGIKAKEEALQKIKQFTKGILV</sequence>
<proteinExistence type="predicted"/>
<evidence type="ECO:0000313" key="1">
    <source>
        <dbReference type="EMBL" id="CAB4121477.1"/>
    </source>
</evidence>
<gene>
    <name evidence="1" type="ORF">UFOVP11_60</name>
</gene>
<organism evidence="1">
    <name type="scientific">uncultured Caudovirales phage</name>
    <dbReference type="NCBI Taxonomy" id="2100421"/>
    <lineage>
        <taxon>Viruses</taxon>
        <taxon>Duplodnaviria</taxon>
        <taxon>Heunggongvirae</taxon>
        <taxon>Uroviricota</taxon>
        <taxon>Caudoviricetes</taxon>
        <taxon>Peduoviridae</taxon>
        <taxon>Maltschvirus</taxon>
        <taxon>Maltschvirus maltsch</taxon>
    </lineage>
</organism>
<accession>A0A6J5KKJ1</accession>
<protein>
    <submittedName>
        <fullName evidence="1">Uncharacterized protein</fullName>
    </submittedName>
</protein>
<name>A0A6J5KKJ1_9CAUD</name>
<dbReference type="EMBL" id="LR796147">
    <property type="protein sequence ID" value="CAB4121477.1"/>
    <property type="molecule type" value="Genomic_DNA"/>
</dbReference>